<name>A0A7Y9S011_9ACTN</name>
<gene>
    <name evidence="1" type="ORF">BJ980_000546</name>
</gene>
<organism evidence="1 2">
    <name type="scientific">Nocardioides daedukensis</name>
    <dbReference type="NCBI Taxonomy" id="634462"/>
    <lineage>
        <taxon>Bacteria</taxon>
        <taxon>Bacillati</taxon>
        <taxon>Actinomycetota</taxon>
        <taxon>Actinomycetes</taxon>
        <taxon>Propionibacteriales</taxon>
        <taxon>Nocardioidaceae</taxon>
        <taxon>Nocardioides</taxon>
    </lineage>
</organism>
<dbReference type="Proteomes" id="UP000540656">
    <property type="component" value="Unassembled WGS sequence"/>
</dbReference>
<evidence type="ECO:0000313" key="1">
    <source>
        <dbReference type="EMBL" id="NYG57623.1"/>
    </source>
</evidence>
<protein>
    <submittedName>
        <fullName evidence="1">Uncharacterized protein</fullName>
    </submittedName>
</protein>
<reference evidence="1 2" key="1">
    <citation type="submission" date="2020-07" db="EMBL/GenBank/DDBJ databases">
        <title>Sequencing the genomes of 1000 actinobacteria strains.</title>
        <authorList>
            <person name="Klenk H.-P."/>
        </authorList>
    </citation>
    <scope>NUCLEOTIDE SEQUENCE [LARGE SCALE GENOMIC DNA]</scope>
    <source>
        <strain evidence="1 2">DSM 23819</strain>
    </source>
</reference>
<proteinExistence type="predicted"/>
<accession>A0A7Y9S011</accession>
<sequence>MDAAPRAFADLPEDPELFVPVPFAAGTDVGYGDRPEGAAPSAQHLDKRRVTQCALSRVCGVCGAALGRPLAFLGAPQELDRMAFHFPASHVECAESLLAAYAELDEPLLGQQTGPGDWVLVTASSFEFIRANKEDEDRRPHFRPTALLTSPARG</sequence>
<dbReference type="AlphaFoldDB" id="A0A7Y9S011"/>
<evidence type="ECO:0000313" key="2">
    <source>
        <dbReference type="Proteomes" id="UP000540656"/>
    </source>
</evidence>
<dbReference type="EMBL" id="JACCAA010000001">
    <property type="protein sequence ID" value="NYG57623.1"/>
    <property type="molecule type" value="Genomic_DNA"/>
</dbReference>
<dbReference type="RefSeq" id="WP_179500870.1">
    <property type="nucleotide sequence ID" value="NZ_JACCAA010000001.1"/>
</dbReference>
<keyword evidence="2" id="KW-1185">Reference proteome</keyword>
<comment type="caution">
    <text evidence="1">The sequence shown here is derived from an EMBL/GenBank/DDBJ whole genome shotgun (WGS) entry which is preliminary data.</text>
</comment>